<accession>A0AAD4BAL9</accession>
<dbReference type="AlphaFoldDB" id="A0AAD4BAL9"/>
<evidence type="ECO:0000313" key="2">
    <source>
        <dbReference type="Proteomes" id="UP001194468"/>
    </source>
</evidence>
<gene>
    <name evidence="1" type="ORF">L210DRAFT_3658315</name>
</gene>
<dbReference type="Proteomes" id="UP001194468">
    <property type="component" value="Unassembled WGS sequence"/>
</dbReference>
<comment type="caution">
    <text evidence="1">The sequence shown here is derived from an EMBL/GenBank/DDBJ whole genome shotgun (WGS) entry which is preliminary data.</text>
</comment>
<reference evidence="1" key="1">
    <citation type="submission" date="2019-10" db="EMBL/GenBank/DDBJ databases">
        <authorList>
            <consortium name="DOE Joint Genome Institute"/>
            <person name="Kuo A."/>
            <person name="Miyauchi S."/>
            <person name="Kiss E."/>
            <person name="Drula E."/>
            <person name="Kohler A."/>
            <person name="Sanchez-Garcia M."/>
            <person name="Andreopoulos B."/>
            <person name="Barry K.W."/>
            <person name="Bonito G."/>
            <person name="Buee M."/>
            <person name="Carver A."/>
            <person name="Chen C."/>
            <person name="Cichocki N."/>
            <person name="Clum A."/>
            <person name="Culley D."/>
            <person name="Crous P.W."/>
            <person name="Fauchery L."/>
            <person name="Girlanda M."/>
            <person name="Hayes R."/>
            <person name="Keri Z."/>
            <person name="LaButti K."/>
            <person name="Lipzen A."/>
            <person name="Lombard V."/>
            <person name="Magnuson J."/>
            <person name="Maillard F."/>
            <person name="Morin E."/>
            <person name="Murat C."/>
            <person name="Nolan M."/>
            <person name="Ohm R."/>
            <person name="Pangilinan J."/>
            <person name="Pereira M."/>
            <person name="Perotto S."/>
            <person name="Peter M."/>
            <person name="Riley R."/>
            <person name="Sitrit Y."/>
            <person name="Stielow B."/>
            <person name="Szollosi G."/>
            <person name="Zifcakova L."/>
            <person name="Stursova M."/>
            <person name="Spatafora J.W."/>
            <person name="Tedersoo L."/>
            <person name="Vaario L.-M."/>
            <person name="Yamada A."/>
            <person name="Yan M."/>
            <person name="Wang P."/>
            <person name="Xu J."/>
            <person name="Bruns T."/>
            <person name="Baldrian P."/>
            <person name="Vilgalys R."/>
            <person name="Henrissat B."/>
            <person name="Grigoriev I.V."/>
            <person name="Hibbett D."/>
            <person name="Nagy L.G."/>
            <person name="Martin F.M."/>
        </authorList>
    </citation>
    <scope>NUCLEOTIDE SEQUENCE</scope>
    <source>
        <strain evidence="1">BED1</strain>
    </source>
</reference>
<evidence type="ECO:0000313" key="1">
    <source>
        <dbReference type="EMBL" id="KAF8414870.1"/>
    </source>
</evidence>
<keyword evidence="2" id="KW-1185">Reference proteome</keyword>
<name>A0AAD4BAL9_BOLED</name>
<protein>
    <submittedName>
        <fullName evidence="1">Uncharacterized protein</fullName>
    </submittedName>
</protein>
<dbReference type="EMBL" id="WHUW01000411">
    <property type="protein sequence ID" value="KAF8414870.1"/>
    <property type="molecule type" value="Genomic_DNA"/>
</dbReference>
<organism evidence="1 2">
    <name type="scientific">Boletus edulis BED1</name>
    <dbReference type="NCBI Taxonomy" id="1328754"/>
    <lineage>
        <taxon>Eukaryota</taxon>
        <taxon>Fungi</taxon>
        <taxon>Dikarya</taxon>
        <taxon>Basidiomycota</taxon>
        <taxon>Agaricomycotina</taxon>
        <taxon>Agaricomycetes</taxon>
        <taxon>Agaricomycetidae</taxon>
        <taxon>Boletales</taxon>
        <taxon>Boletineae</taxon>
        <taxon>Boletaceae</taxon>
        <taxon>Boletoideae</taxon>
        <taxon>Boletus</taxon>
    </lineage>
</organism>
<sequence>MPGFLPRRPTCFSSPEDIQAYYRDNPHIIEYADDFIDTAGNLFSNWSGSPGPSWETAPHTDDTHWNMVFEDNSEVFTEHDTASIWGSEIPSLEDVPEQDWHDADWVQDFSADFDETGWPHGSFDWDNPRPFTFFWPPTLQIDANTQRSLLLWHAAMDWASRETFLNE</sequence>
<proteinExistence type="predicted"/>
<reference evidence="1" key="2">
    <citation type="journal article" date="2020" name="Nat. Commun.">
        <title>Large-scale genome sequencing of mycorrhizal fungi provides insights into the early evolution of symbiotic traits.</title>
        <authorList>
            <person name="Miyauchi S."/>
            <person name="Kiss E."/>
            <person name="Kuo A."/>
            <person name="Drula E."/>
            <person name="Kohler A."/>
            <person name="Sanchez-Garcia M."/>
            <person name="Morin E."/>
            <person name="Andreopoulos B."/>
            <person name="Barry K.W."/>
            <person name="Bonito G."/>
            <person name="Buee M."/>
            <person name="Carver A."/>
            <person name="Chen C."/>
            <person name="Cichocki N."/>
            <person name="Clum A."/>
            <person name="Culley D."/>
            <person name="Crous P.W."/>
            <person name="Fauchery L."/>
            <person name="Girlanda M."/>
            <person name="Hayes R.D."/>
            <person name="Keri Z."/>
            <person name="LaButti K."/>
            <person name="Lipzen A."/>
            <person name="Lombard V."/>
            <person name="Magnuson J."/>
            <person name="Maillard F."/>
            <person name="Murat C."/>
            <person name="Nolan M."/>
            <person name="Ohm R.A."/>
            <person name="Pangilinan J."/>
            <person name="Pereira M.F."/>
            <person name="Perotto S."/>
            <person name="Peter M."/>
            <person name="Pfister S."/>
            <person name="Riley R."/>
            <person name="Sitrit Y."/>
            <person name="Stielow J.B."/>
            <person name="Szollosi G."/>
            <person name="Zifcakova L."/>
            <person name="Stursova M."/>
            <person name="Spatafora J.W."/>
            <person name="Tedersoo L."/>
            <person name="Vaario L.M."/>
            <person name="Yamada A."/>
            <person name="Yan M."/>
            <person name="Wang P."/>
            <person name="Xu J."/>
            <person name="Bruns T."/>
            <person name="Baldrian P."/>
            <person name="Vilgalys R."/>
            <person name="Dunand C."/>
            <person name="Henrissat B."/>
            <person name="Grigoriev I.V."/>
            <person name="Hibbett D."/>
            <person name="Nagy L.G."/>
            <person name="Martin F.M."/>
        </authorList>
    </citation>
    <scope>NUCLEOTIDE SEQUENCE</scope>
    <source>
        <strain evidence="1">BED1</strain>
    </source>
</reference>